<organism evidence="3 4">
    <name type="scientific">Rhodomicrobium udaipurense</name>
    <dbReference type="NCBI Taxonomy" id="1202716"/>
    <lineage>
        <taxon>Bacteria</taxon>
        <taxon>Pseudomonadati</taxon>
        <taxon>Pseudomonadota</taxon>
        <taxon>Alphaproteobacteria</taxon>
        <taxon>Hyphomicrobiales</taxon>
        <taxon>Hyphomicrobiaceae</taxon>
        <taxon>Rhodomicrobium</taxon>
    </lineage>
</organism>
<dbReference type="Gene3D" id="1.20.1050.10">
    <property type="match status" value="1"/>
</dbReference>
<reference evidence="3 4" key="1">
    <citation type="submission" date="2020-12" db="EMBL/GenBank/DDBJ databases">
        <title>Revised draft genomes of Rhodomicrobium vannielii ATCC 17100 and Rhodomicrobium udaipurense JA643.</title>
        <authorList>
            <person name="Conners E.M."/>
            <person name="Davenport E.J."/>
            <person name="Bose A."/>
        </authorList>
    </citation>
    <scope>NUCLEOTIDE SEQUENCE [LARGE SCALE GENOMIC DNA]</scope>
    <source>
        <strain evidence="3 4">JA643</strain>
    </source>
</reference>
<dbReference type="InterPro" id="IPR040079">
    <property type="entry name" value="Glutathione_S-Trfase"/>
</dbReference>
<dbReference type="SUPFAM" id="SSF52833">
    <property type="entry name" value="Thioredoxin-like"/>
    <property type="match status" value="1"/>
</dbReference>
<dbReference type="PANTHER" id="PTHR44051:SF8">
    <property type="entry name" value="GLUTATHIONE S-TRANSFERASE GSTA"/>
    <property type="match status" value="1"/>
</dbReference>
<evidence type="ECO:0000259" key="1">
    <source>
        <dbReference type="PROSITE" id="PS50404"/>
    </source>
</evidence>
<dbReference type="InterPro" id="IPR004045">
    <property type="entry name" value="Glutathione_S-Trfase_N"/>
</dbReference>
<protein>
    <submittedName>
        <fullName evidence="3">Glutathione S-transferase family protein</fullName>
    </submittedName>
</protein>
<dbReference type="CDD" id="cd00299">
    <property type="entry name" value="GST_C_family"/>
    <property type="match status" value="1"/>
</dbReference>
<dbReference type="Gene3D" id="3.40.30.10">
    <property type="entry name" value="Glutaredoxin"/>
    <property type="match status" value="1"/>
</dbReference>
<keyword evidence="4" id="KW-1185">Reference proteome</keyword>
<dbReference type="PROSITE" id="PS50405">
    <property type="entry name" value="GST_CTER"/>
    <property type="match status" value="1"/>
</dbReference>
<dbReference type="InterPro" id="IPR036249">
    <property type="entry name" value="Thioredoxin-like_sf"/>
</dbReference>
<dbReference type="SUPFAM" id="SSF47616">
    <property type="entry name" value="GST C-terminal domain-like"/>
    <property type="match status" value="1"/>
</dbReference>
<dbReference type="CDD" id="cd00570">
    <property type="entry name" value="GST_N_family"/>
    <property type="match status" value="1"/>
</dbReference>
<dbReference type="RefSeq" id="WP_037235611.1">
    <property type="nucleotide sequence ID" value="NZ_JAEMUK010000085.1"/>
</dbReference>
<feature type="domain" description="GST N-terminal" evidence="1">
    <location>
        <begin position="1"/>
        <end position="79"/>
    </location>
</feature>
<keyword evidence="3" id="KW-0808">Transferase</keyword>
<sequence length="230" mass="25832">MPTTLIHFPLCPASRAIRVALFECGIEADLSEVKPWALARDFLNINPAGTLPVLMLDARAVCGVYPVVEYLSESTPRETGAAARAQIWPGLPVERAEARRVADWFLTKFDAEVSQSLLDEKLYKPMARGRLAPDLPAIRACRSNLRYHLSYISFLSDQRKWLGGDHISFADVAAAAQLSVMDYLSEIPWTEFPEAKAWYQRLKSRPSFRSILADRIPGFSPPETYADLDF</sequence>
<proteinExistence type="predicted"/>
<feature type="domain" description="GST C-terminal" evidence="2">
    <location>
        <begin position="91"/>
        <end position="226"/>
    </location>
</feature>
<dbReference type="PANTHER" id="PTHR44051">
    <property type="entry name" value="GLUTATHIONE S-TRANSFERASE-RELATED"/>
    <property type="match status" value="1"/>
</dbReference>
<dbReference type="Proteomes" id="UP000623250">
    <property type="component" value="Unassembled WGS sequence"/>
</dbReference>
<name>A0A8I1GHR0_9HYPH</name>
<comment type="caution">
    <text evidence="3">The sequence shown here is derived from an EMBL/GenBank/DDBJ whole genome shotgun (WGS) entry which is preliminary data.</text>
</comment>
<dbReference type="Pfam" id="PF00043">
    <property type="entry name" value="GST_C"/>
    <property type="match status" value="1"/>
</dbReference>
<accession>A0A8I1GHR0</accession>
<dbReference type="PROSITE" id="PS50404">
    <property type="entry name" value="GST_NTER"/>
    <property type="match status" value="1"/>
</dbReference>
<dbReference type="GO" id="GO:0016740">
    <property type="term" value="F:transferase activity"/>
    <property type="evidence" value="ECO:0007669"/>
    <property type="project" value="UniProtKB-KW"/>
</dbReference>
<dbReference type="InterPro" id="IPR010987">
    <property type="entry name" value="Glutathione-S-Trfase_C-like"/>
</dbReference>
<gene>
    <name evidence="3" type="ORF">JDN41_16330</name>
</gene>
<evidence type="ECO:0000313" key="3">
    <source>
        <dbReference type="EMBL" id="MBJ7545123.1"/>
    </source>
</evidence>
<dbReference type="EMBL" id="JAEMUK010000085">
    <property type="protein sequence ID" value="MBJ7545123.1"/>
    <property type="molecule type" value="Genomic_DNA"/>
</dbReference>
<evidence type="ECO:0000313" key="4">
    <source>
        <dbReference type="Proteomes" id="UP000623250"/>
    </source>
</evidence>
<dbReference type="InterPro" id="IPR004046">
    <property type="entry name" value="GST_C"/>
</dbReference>
<dbReference type="Pfam" id="PF13409">
    <property type="entry name" value="GST_N_2"/>
    <property type="match status" value="1"/>
</dbReference>
<dbReference type="AlphaFoldDB" id="A0A8I1GHR0"/>
<dbReference type="InterPro" id="IPR036282">
    <property type="entry name" value="Glutathione-S-Trfase_C_sf"/>
</dbReference>
<dbReference type="SFLD" id="SFLDS00019">
    <property type="entry name" value="Glutathione_Transferase_(cytos"/>
    <property type="match status" value="1"/>
</dbReference>
<evidence type="ECO:0000259" key="2">
    <source>
        <dbReference type="PROSITE" id="PS50405"/>
    </source>
</evidence>